<dbReference type="Proteomes" id="UP000618943">
    <property type="component" value="Unassembled WGS sequence"/>
</dbReference>
<dbReference type="InterPro" id="IPR016181">
    <property type="entry name" value="Acyl_CoA_acyltransferase"/>
</dbReference>
<reference evidence="2 3" key="1">
    <citation type="submission" date="2020-12" db="EMBL/GenBank/DDBJ databases">
        <title>YIM B01967 draft genome.</title>
        <authorList>
            <person name="Yan X."/>
        </authorList>
    </citation>
    <scope>NUCLEOTIDE SEQUENCE [LARGE SCALE GENOMIC DNA]</scope>
    <source>
        <strain evidence="2 3">YIM B01967</strain>
    </source>
</reference>
<sequence length="303" mass="35880">MENIVINNRDYKLISHFKHNNELRNSFNLLTQQVFHFDFEKWYKSGYWEDNCLLYSLLDIDRIVSHITVNIIDFIVLGEKKRFIQLGTVMTDEHYRNKGLSRVLLEKVLTEWENKCDMIYLYANDSVLDFYPKFGFVPVDEYQASIKNSKIKSPYSVRKMDIDHVSDLNLLFEKAKEAVSLFKLSMQDNAGLIMFYCNYFDLYSLKENLFYIEDFQAIAVAEYVDDTLILYDILATQKIEIEDVIYTLATEQTKNVILRFMPINNENYEVSIFKEEDSTLMVMADKSELFKNNKLIFPMLSHT</sequence>
<feature type="domain" description="N-acetyltransferase" evidence="1">
    <location>
        <begin position="12"/>
        <end position="162"/>
    </location>
</feature>
<comment type="caution">
    <text evidence="2">The sequence shown here is derived from an EMBL/GenBank/DDBJ whole genome shotgun (WGS) entry which is preliminary data.</text>
</comment>
<dbReference type="EMBL" id="JAEOAH010000046">
    <property type="protein sequence ID" value="MBK3497016.1"/>
    <property type="molecule type" value="Genomic_DNA"/>
</dbReference>
<name>A0ABS1HCG5_9BACL</name>
<accession>A0ABS1HCG5</accession>
<dbReference type="SUPFAM" id="SSF55729">
    <property type="entry name" value="Acyl-CoA N-acyltransferases (Nat)"/>
    <property type="match status" value="1"/>
</dbReference>
<dbReference type="Gene3D" id="3.40.630.30">
    <property type="match status" value="1"/>
</dbReference>
<dbReference type="InterPro" id="IPR000182">
    <property type="entry name" value="GNAT_dom"/>
</dbReference>
<protein>
    <submittedName>
        <fullName evidence="2">GNAT family N-acetyltransferase</fullName>
    </submittedName>
</protein>
<dbReference type="RefSeq" id="WP_200750318.1">
    <property type="nucleotide sequence ID" value="NZ_JAEOAH010000046.1"/>
</dbReference>
<keyword evidence="3" id="KW-1185">Reference proteome</keyword>
<gene>
    <name evidence="2" type="ORF">JFL43_19665</name>
</gene>
<dbReference type="Pfam" id="PF13527">
    <property type="entry name" value="Acetyltransf_9"/>
    <property type="match status" value="1"/>
</dbReference>
<organism evidence="2 3">
    <name type="scientific">Viridibacillus soli</name>
    <dbReference type="NCBI Taxonomy" id="2798301"/>
    <lineage>
        <taxon>Bacteria</taxon>
        <taxon>Bacillati</taxon>
        <taxon>Bacillota</taxon>
        <taxon>Bacilli</taxon>
        <taxon>Bacillales</taxon>
        <taxon>Caryophanaceae</taxon>
        <taxon>Viridibacillus</taxon>
    </lineage>
</organism>
<proteinExistence type="predicted"/>
<dbReference type="CDD" id="cd04301">
    <property type="entry name" value="NAT_SF"/>
    <property type="match status" value="1"/>
</dbReference>
<evidence type="ECO:0000259" key="1">
    <source>
        <dbReference type="PROSITE" id="PS51186"/>
    </source>
</evidence>
<dbReference type="PROSITE" id="PS51186">
    <property type="entry name" value="GNAT"/>
    <property type="match status" value="1"/>
</dbReference>
<evidence type="ECO:0000313" key="3">
    <source>
        <dbReference type="Proteomes" id="UP000618943"/>
    </source>
</evidence>
<evidence type="ECO:0000313" key="2">
    <source>
        <dbReference type="EMBL" id="MBK3497016.1"/>
    </source>
</evidence>